<keyword evidence="5 9" id="KW-0653">Protein transport</keyword>
<sequence length="111" mass="12315">MSDDKRPEQQGAIRPTGKRQLTGASTTSSTAYEQRRVVRVDDNKDADGEKKSSPATFIPEVASEMKKVVWPTAKEMVQYTAVTFLFLIVLTLLVWGVDTLTGLGVEWALVR</sequence>
<dbReference type="InterPro" id="IPR038379">
    <property type="entry name" value="SecE_sf"/>
</dbReference>
<feature type="transmembrane region" description="Helical" evidence="9">
    <location>
        <begin position="76"/>
        <end position="97"/>
    </location>
</feature>
<evidence type="ECO:0000256" key="9">
    <source>
        <dbReference type="HAMAP-Rule" id="MF_00422"/>
    </source>
</evidence>
<dbReference type="GO" id="GO:0005886">
    <property type="term" value="C:plasma membrane"/>
    <property type="evidence" value="ECO:0007669"/>
    <property type="project" value="UniProtKB-SubCell"/>
</dbReference>
<keyword evidence="12" id="KW-1185">Reference proteome</keyword>
<comment type="subunit">
    <text evidence="9">Component of the Sec protein translocase complex. Heterotrimer consisting of SecY, SecE and SecG subunits. The heterotrimers can form oligomers, although 1 heterotrimer is thought to be able to translocate proteins. Interacts with the ribosome. Interacts with SecDF, and other proteins may be involved. Interacts with SecA.</text>
</comment>
<evidence type="ECO:0000256" key="1">
    <source>
        <dbReference type="ARBA" id="ARBA00004370"/>
    </source>
</evidence>
<feature type="compositionally biased region" description="Basic and acidic residues" evidence="10">
    <location>
        <begin position="33"/>
        <end position="52"/>
    </location>
</feature>
<evidence type="ECO:0000256" key="6">
    <source>
        <dbReference type="ARBA" id="ARBA00022989"/>
    </source>
</evidence>
<evidence type="ECO:0000256" key="7">
    <source>
        <dbReference type="ARBA" id="ARBA00023010"/>
    </source>
</evidence>
<dbReference type="PANTHER" id="PTHR33910:SF1">
    <property type="entry name" value="PROTEIN TRANSLOCASE SUBUNIT SECE"/>
    <property type="match status" value="1"/>
</dbReference>
<comment type="subcellular location">
    <subcellularLocation>
        <location evidence="9">Cell membrane</location>
        <topology evidence="9">Single-pass membrane protein</topology>
    </subcellularLocation>
    <subcellularLocation>
        <location evidence="1">Membrane</location>
    </subcellularLocation>
</comment>
<keyword evidence="6 9" id="KW-1133">Transmembrane helix</keyword>
<evidence type="ECO:0000256" key="5">
    <source>
        <dbReference type="ARBA" id="ARBA00022927"/>
    </source>
</evidence>
<keyword evidence="2 9" id="KW-0813">Transport</keyword>
<proteinExistence type="inferred from homology"/>
<dbReference type="KEGG" id="cee:CENDO_01790"/>
<dbReference type="GO" id="GO:0043952">
    <property type="term" value="P:protein transport by the Sec complex"/>
    <property type="evidence" value="ECO:0007669"/>
    <property type="project" value="UniProtKB-UniRule"/>
</dbReference>
<dbReference type="OrthoDB" id="9805743at2"/>
<organism evidence="11 12">
    <name type="scientific">Corynebacterium endometrii</name>
    <dbReference type="NCBI Taxonomy" id="2488819"/>
    <lineage>
        <taxon>Bacteria</taxon>
        <taxon>Bacillati</taxon>
        <taxon>Actinomycetota</taxon>
        <taxon>Actinomycetes</taxon>
        <taxon>Mycobacteriales</taxon>
        <taxon>Corynebacteriaceae</taxon>
        <taxon>Corynebacterium</taxon>
    </lineage>
</organism>
<evidence type="ECO:0000256" key="10">
    <source>
        <dbReference type="SAM" id="MobiDB-lite"/>
    </source>
</evidence>
<keyword evidence="4 9" id="KW-0812">Transmembrane</keyword>
<dbReference type="InterPro" id="IPR005807">
    <property type="entry name" value="SecE_bac"/>
</dbReference>
<protein>
    <recommendedName>
        <fullName evidence="9">Protein translocase subunit SecE</fullName>
    </recommendedName>
</protein>
<evidence type="ECO:0000313" key="11">
    <source>
        <dbReference type="EMBL" id="QCB27656.1"/>
    </source>
</evidence>
<reference evidence="11 12" key="1">
    <citation type="submission" date="2019-04" db="EMBL/GenBank/DDBJ databases">
        <title>Corynebacterium endometrii sp. nov., isolated from the uterus of a cow with endometritis.</title>
        <authorList>
            <person name="Ballas P."/>
            <person name="Ruckert C."/>
            <person name="Wagener K."/>
            <person name="Drillich M."/>
            <person name="Kaempfer P."/>
            <person name="Busse H.-J."/>
            <person name="Ehling-Schulz M."/>
        </authorList>
    </citation>
    <scope>NUCLEOTIDE SEQUENCE [LARGE SCALE GENOMIC DNA]</scope>
    <source>
        <strain evidence="11 12">LMM-1653</strain>
    </source>
</reference>
<dbReference type="GO" id="GO:0008320">
    <property type="term" value="F:protein transmembrane transporter activity"/>
    <property type="evidence" value="ECO:0007669"/>
    <property type="project" value="UniProtKB-UniRule"/>
</dbReference>
<dbReference type="GO" id="GO:0009306">
    <property type="term" value="P:protein secretion"/>
    <property type="evidence" value="ECO:0007669"/>
    <property type="project" value="UniProtKB-UniRule"/>
</dbReference>
<dbReference type="NCBIfam" id="NF005783">
    <property type="entry name" value="PRK07597.9-4"/>
    <property type="match status" value="1"/>
</dbReference>
<name>A0A4P7QFF1_9CORY</name>
<dbReference type="GO" id="GO:0065002">
    <property type="term" value="P:intracellular protein transmembrane transport"/>
    <property type="evidence" value="ECO:0007669"/>
    <property type="project" value="UniProtKB-UniRule"/>
</dbReference>
<evidence type="ECO:0000256" key="8">
    <source>
        <dbReference type="ARBA" id="ARBA00023136"/>
    </source>
</evidence>
<evidence type="ECO:0000256" key="2">
    <source>
        <dbReference type="ARBA" id="ARBA00022448"/>
    </source>
</evidence>
<evidence type="ECO:0000256" key="4">
    <source>
        <dbReference type="ARBA" id="ARBA00022692"/>
    </source>
</evidence>
<dbReference type="GO" id="GO:0006605">
    <property type="term" value="P:protein targeting"/>
    <property type="evidence" value="ECO:0007669"/>
    <property type="project" value="UniProtKB-UniRule"/>
</dbReference>
<dbReference type="EMBL" id="CP039247">
    <property type="protein sequence ID" value="QCB27656.1"/>
    <property type="molecule type" value="Genomic_DNA"/>
</dbReference>
<dbReference type="InterPro" id="IPR001901">
    <property type="entry name" value="Translocase_SecE/Sec61-g"/>
</dbReference>
<feature type="region of interest" description="Disordered" evidence="10">
    <location>
        <begin position="1"/>
        <end position="55"/>
    </location>
</feature>
<dbReference type="HAMAP" id="MF_00422">
    <property type="entry name" value="SecE"/>
    <property type="match status" value="1"/>
</dbReference>
<accession>A0A4P7QFF1</accession>
<comment type="function">
    <text evidence="9">Essential subunit of the Sec protein translocation channel SecYEG. Clamps together the 2 halves of SecY. May contact the channel plug during translocation.</text>
</comment>
<evidence type="ECO:0000313" key="12">
    <source>
        <dbReference type="Proteomes" id="UP000296352"/>
    </source>
</evidence>
<gene>
    <name evidence="9" type="primary">secE</name>
    <name evidence="11" type="ORF">CENDO_01790</name>
</gene>
<keyword evidence="7 9" id="KW-0811">Translocation</keyword>
<feature type="compositionally biased region" description="Polar residues" evidence="10">
    <location>
        <begin position="22"/>
        <end position="32"/>
    </location>
</feature>
<evidence type="ECO:0000256" key="3">
    <source>
        <dbReference type="ARBA" id="ARBA00022475"/>
    </source>
</evidence>
<dbReference type="AlphaFoldDB" id="A0A4P7QFF1"/>
<dbReference type="RefSeq" id="WP_136140496.1">
    <property type="nucleotide sequence ID" value="NZ_CP039247.1"/>
</dbReference>
<dbReference type="Pfam" id="PF00584">
    <property type="entry name" value="SecE"/>
    <property type="match status" value="1"/>
</dbReference>
<keyword evidence="3 9" id="KW-1003">Cell membrane</keyword>
<dbReference type="PANTHER" id="PTHR33910">
    <property type="entry name" value="PROTEIN TRANSLOCASE SUBUNIT SECE"/>
    <property type="match status" value="1"/>
</dbReference>
<dbReference type="NCBIfam" id="TIGR00964">
    <property type="entry name" value="secE_bact"/>
    <property type="match status" value="1"/>
</dbReference>
<dbReference type="Gene3D" id="1.20.5.1030">
    <property type="entry name" value="Preprotein translocase secy subunit"/>
    <property type="match status" value="1"/>
</dbReference>
<comment type="similarity">
    <text evidence="9">Belongs to the SecE/SEC61-gamma family.</text>
</comment>
<dbReference type="Proteomes" id="UP000296352">
    <property type="component" value="Chromosome"/>
</dbReference>
<keyword evidence="8 9" id="KW-0472">Membrane</keyword>